<proteinExistence type="predicted"/>
<gene>
    <name evidence="5" type="primary">CHD7_7</name>
    <name evidence="5" type="ORF">FOZ63_006287</name>
</gene>
<keyword evidence="6" id="KW-1185">Reference proteome</keyword>
<evidence type="ECO:0000313" key="6">
    <source>
        <dbReference type="Proteomes" id="UP000553632"/>
    </source>
</evidence>
<dbReference type="GO" id="GO:0005524">
    <property type="term" value="F:ATP binding"/>
    <property type="evidence" value="ECO:0007669"/>
    <property type="project" value="InterPro"/>
</dbReference>
<dbReference type="EMBL" id="JABANO010007094">
    <property type="protein sequence ID" value="KAF4750701.1"/>
    <property type="molecule type" value="Genomic_DNA"/>
</dbReference>
<dbReference type="GO" id="GO:0000785">
    <property type="term" value="C:chromatin"/>
    <property type="evidence" value="ECO:0007669"/>
    <property type="project" value="TreeGrafter"/>
</dbReference>
<dbReference type="InterPro" id="IPR038718">
    <property type="entry name" value="SNF2-like_sf"/>
</dbReference>
<comment type="caution">
    <text evidence="5">The sequence shown here is derived from an EMBL/GenBank/DDBJ whole genome shotgun (WGS) entry which is preliminary data.</text>
</comment>
<evidence type="ECO:0000256" key="3">
    <source>
        <dbReference type="ARBA" id="ARBA00023242"/>
    </source>
</evidence>
<dbReference type="InterPro" id="IPR027417">
    <property type="entry name" value="P-loop_NTPase"/>
</dbReference>
<dbReference type="Gene3D" id="3.40.50.300">
    <property type="entry name" value="P-loop containing nucleotide triphosphate hydrolases"/>
    <property type="match status" value="1"/>
</dbReference>
<organism evidence="5 6">
    <name type="scientific">Perkinsus olseni</name>
    <name type="common">Perkinsus atlanticus</name>
    <dbReference type="NCBI Taxonomy" id="32597"/>
    <lineage>
        <taxon>Eukaryota</taxon>
        <taxon>Sar</taxon>
        <taxon>Alveolata</taxon>
        <taxon>Perkinsozoa</taxon>
        <taxon>Perkinsea</taxon>
        <taxon>Perkinsida</taxon>
        <taxon>Perkinsidae</taxon>
        <taxon>Perkinsus</taxon>
    </lineage>
</organism>
<evidence type="ECO:0000256" key="1">
    <source>
        <dbReference type="ARBA" id="ARBA00004123"/>
    </source>
</evidence>
<name>A0A7J6U1Q0_PEROL</name>
<accession>A0A7J6U1Q0</accession>
<evidence type="ECO:0000313" key="5">
    <source>
        <dbReference type="EMBL" id="KAF4750701.1"/>
    </source>
</evidence>
<comment type="subcellular location">
    <subcellularLocation>
        <location evidence="1">Nucleus</location>
    </subcellularLocation>
</comment>
<protein>
    <submittedName>
        <fullName evidence="5">Choline dehydrogenase 7</fullName>
    </submittedName>
</protein>
<dbReference type="Gene3D" id="3.40.50.10810">
    <property type="entry name" value="Tandem AAA-ATPase domain"/>
    <property type="match status" value="1"/>
</dbReference>
<dbReference type="Pfam" id="PF00271">
    <property type="entry name" value="Helicase_C"/>
    <property type="match status" value="1"/>
</dbReference>
<dbReference type="CDD" id="cd18793">
    <property type="entry name" value="SF2_C_SNF"/>
    <property type="match status" value="1"/>
</dbReference>
<dbReference type="GO" id="GO:0005634">
    <property type="term" value="C:nucleus"/>
    <property type="evidence" value="ECO:0007669"/>
    <property type="project" value="UniProtKB-SubCell"/>
</dbReference>
<evidence type="ECO:0000259" key="4">
    <source>
        <dbReference type="PROSITE" id="PS51194"/>
    </source>
</evidence>
<dbReference type="GO" id="GO:0016887">
    <property type="term" value="F:ATP hydrolysis activity"/>
    <property type="evidence" value="ECO:0007669"/>
    <property type="project" value="TreeGrafter"/>
</dbReference>
<dbReference type="GO" id="GO:0042393">
    <property type="term" value="F:histone binding"/>
    <property type="evidence" value="ECO:0007669"/>
    <property type="project" value="TreeGrafter"/>
</dbReference>
<keyword evidence="3" id="KW-0539">Nucleus</keyword>
<dbReference type="AlphaFoldDB" id="A0A7J6U1Q0"/>
<dbReference type="Proteomes" id="UP000553632">
    <property type="component" value="Unassembled WGS sequence"/>
</dbReference>
<dbReference type="InterPro" id="IPR000330">
    <property type="entry name" value="SNF2_N"/>
</dbReference>
<dbReference type="GO" id="GO:0003677">
    <property type="term" value="F:DNA binding"/>
    <property type="evidence" value="ECO:0007669"/>
    <property type="project" value="TreeGrafter"/>
</dbReference>
<dbReference type="SUPFAM" id="SSF52540">
    <property type="entry name" value="P-loop containing nucleoside triphosphate hydrolases"/>
    <property type="match status" value="1"/>
</dbReference>
<dbReference type="PROSITE" id="PS51194">
    <property type="entry name" value="HELICASE_CTER"/>
    <property type="match status" value="1"/>
</dbReference>
<dbReference type="OMA" id="NDSCADT"/>
<dbReference type="GO" id="GO:0003682">
    <property type="term" value="F:chromatin binding"/>
    <property type="evidence" value="ECO:0007669"/>
    <property type="project" value="TreeGrafter"/>
</dbReference>
<feature type="non-terminal residue" evidence="5">
    <location>
        <position position="231"/>
    </location>
</feature>
<feature type="domain" description="Helicase C-terminal" evidence="4">
    <location>
        <begin position="136"/>
        <end position="231"/>
    </location>
</feature>
<dbReference type="PANTHER" id="PTHR45623">
    <property type="entry name" value="CHROMODOMAIN-HELICASE-DNA-BINDING PROTEIN 3-RELATED-RELATED"/>
    <property type="match status" value="1"/>
</dbReference>
<dbReference type="GO" id="GO:0140658">
    <property type="term" value="F:ATP-dependent chromatin remodeler activity"/>
    <property type="evidence" value="ECO:0007669"/>
    <property type="project" value="TreeGrafter"/>
</dbReference>
<sequence>MAMASEGGQGKDGDEDMGSASEELQAVLQPYILRRHKTDVMKKVPPKEEVVIEVEFTRLQKKIYRSIYEKNVLQLANNQVIKAMFVNVSMELRKCCAHPYLIQGTEEAQLSSQAADPNDLNTVMTYLVQMSGKMVFLEKLLPRLKEDGQKVLIFSQMTRMLDIIQDYLRWRGYMSERLDGNSSSTDRQAAIDRFNTPCDDDPHFDHSPFVFLLSTRAGGVGINLTAASVVV</sequence>
<evidence type="ECO:0000256" key="2">
    <source>
        <dbReference type="ARBA" id="ARBA00022801"/>
    </source>
</evidence>
<dbReference type="Pfam" id="PF00176">
    <property type="entry name" value="SNF2-rel_dom"/>
    <property type="match status" value="1"/>
</dbReference>
<dbReference type="InterPro" id="IPR001650">
    <property type="entry name" value="Helicase_C-like"/>
</dbReference>
<reference evidence="5 6" key="1">
    <citation type="submission" date="2020-04" db="EMBL/GenBank/DDBJ databases">
        <title>Perkinsus olseni comparative genomics.</title>
        <authorList>
            <person name="Bogema D.R."/>
        </authorList>
    </citation>
    <scope>NUCLEOTIDE SEQUENCE [LARGE SCALE GENOMIC DNA]</scope>
    <source>
        <strain evidence="5 6">ATCC PRA-207</strain>
    </source>
</reference>
<keyword evidence="2" id="KW-0378">Hydrolase</keyword>
<dbReference type="InterPro" id="IPR049730">
    <property type="entry name" value="SNF2/RAD54-like_C"/>
</dbReference>